<dbReference type="EMBL" id="CP012332">
    <property type="protein sequence ID" value="AKU92420.1"/>
    <property type="molecule type" value="Genomic_DNA"/>
</dbReference>
<dbReference type="InterPro" id="IPR000073">
    <property type="entry name" value="AB_hydrolase_1"/>
</dbReference>
<dbReference type="PRINTS" id="PR00111">
    <property type="entry name" value="ABHYDROLASE"/>
</dbReference>
<dbReference type="Pfam" id="PF00561">
    <property type="entry name" value="Abhydrolase_1"/>
    <property type="match status" value="1"/>
</dbReference>
<dbReference type="GO" id="GO:0016787">
    <property type="term" value="F:hydrolase activity"/>
    <property type="evidence" value="ECO:0007669"/>
    <property type="project" value="UniProtKB-KW"/>
</dbReference>
<keyword evidence="2" id="KW-0378">Hydrolase</keyword>
<dbReference type="KEGG" id="vin:AKJ08_2807"/>
<accession>A0A0K1PFX6</accession>
<evidence type="ECO:0000313" key="2">
    <source>
        <dbReference type="EMBL" id="AKU92420.1"/>
    </source>
</evidence>
<dbReference type="RefSeq" id="WP_050726591.1">
    <property type="nucleotide sequence ID" value="NZ_CP012332.1"/>
</dbReference>
<evidence type="ECO:0000259" key="1">
    <source>
        <dbReference type="Pfam" id="PF00561"/>
    </source>
</evidence>
<feature type="domain" description="AB hydrolase-1" evidence="1">
    <location>
        <begin position="21"/>
        <end position="260"/>
    </location>
</feature>
<dbReference type="InterPro" id="IPR029058">
    <property type="entry name" value="AB_hydrolase_fold"/>
</dbReference>
<dbReference type="OrthoDB" id="5385630at2"/>
<dbReference type="Proteomes" id="UP000055590">
    <property type="component" value="Chromosome"/>
</dbReference>
<gene>
    <name evidence="2" type="ORF">AKJ08_2807</name>
</gene>
<dbReference type="PANTHER" id="PTHR43433">
    <property type="entry name" value="HYDROLASE, ALPHA/BETA FOLD FAMILY PROTEIN"/>
    <property type="match status" value="1"/>
</dbReference>
<keyword evidence="3" id="KW-1185">Reference proteome</keyword>
<protein>
    <submittedName>
        <fullName evidence="2">Beta-ketoadipate enol-lactone hydrolase</fullName>
    </submittedName>
</protein>
<reference evidence="2 3" key="1">
    <citation type="submission" date="2015-08" db="EMBL/GenBank/DDBJ databases">
        <authorList>
            <person name="Babu N.S."/>
            <person name="Beckwith C.J."/>
            <person name="Beseler K.G."/>
            <person name="Brison A."/>
            <person name="Carone J.V."/>
            <person name="Caskin T.P."/>
            <person name="Diamond M."/>
            <person name="Durham M.E."/>
            <person name="Foxe J.M."/>
            <person name="Go M."/>
            <person name="Henderson B.A."/>
            <person name="Jones I.B."/>
            <person name="McGettigan J.A."/>
            <person name="Micheletti S.J."/>
            <person name="Nasrallah M.E."/>
            <person name="Ortiz D."/>
            <person name="Piller C.R."/>
            <person name="Privatt S.R."/>
            <person name="Schneider S.L."/>
            <person name="Sharp S."/>
            <person name="Smith T.C."/>
            <person name="Stanton J.D."/>
            <person name="Ullery H.E."/>
            <person name="Wilson R.J."/>
            <person name="Serrano M.G."/>
            <person name="Buck G."/>
            <person name="Lee V."/>
            <person name="Wang Y."/>
            <person name="Carvalho R."/>
            <person name="Voegtly L."/>
            <person name="Shi R."/>
            <person name="Duckworth R."/>
            <person name="Johnson A."/>
            <person name="Loviza R."/>
            <person name="Walstead R."/>
            <person name="Shah Z."/>
            <person name="Kiflezghi M."/>
            <person name="Wade K."/>
            <person name="Ball S.L."/>
            <person name="Bradley K.W."/>
            <person name="Asai D.J."/>
            <person name="Bowman C.A."/>
            <person name="Russell D.A."/>
            <person name="Pope W.H."/>
            <person name="Jacobs-Sera D."/>
            <person name="Hendrix R.W."/>
            <person name="Hatfull G.F."/>
        </authorList>
    </citation>
    <scope>NUCLEOTIDE SEQUENCE [LARGE SCALE GENOMIC DNA]</scope>
    <source>
        <strain evidence="2 3">DSM 27710</strain>
    </source>
</reference>
<dbReference type="InterPro" id="IPR050471">
    <property type="entry name" value="AB_hydrolase"/>
</dbReference>
<dbReference type="AlphaFoldDB" id="A0A0K1PFX6"/>
<dbReference type="Gene3D" id="3.40.50.1820">
    <property type="entry name" value="alpha/beta hydrolase"/>
    <property type="match status" value="1"/>
</dbReference>
<dbReference type="PANTHER" id="PTHR43433:SF5">
    <property type="entry name" value="AB HYDROLASE-1 DOMAIN-CONTAINING PROTEIN"/>
    <property type="match status" value="1"/>
</dbReference>
<sequence length="277" mass="29604">MAHAHVNGIWVHFHEHGEGEPVLLVMGLGAPLEGWDPQLPALSNRYRVIRFDNRGVGGSDKPVGRYTVGQLAEDARGLLDHLGVDKAHVVGLSMGGMAAMELAARHPGRVRSLVLASTTPAADARMRWTMGRIAARIGAAAVRASGSLQERAAAVQEELVRIWLPLVFSASPGGTEEATLRRLMGQAFSGGFPAAGAAGQLAACFSHDARSRLSQLVARTLVIGGTNDAIFEAKRFDELVRAIPGATLELFDGAPHGINLARPDDFNERVLRFLESR</sequence>
<organism evidence="2 3">
    <name type="scientific">Vulgatibacter incomptus</name>
    <dbReference type="NCBI Taxonomy" id="1391653"/>
    <lineage>
        <taxon>Bacteria</taxon>
        <taxon>Pseudomonadati</taxon>
        <taxon>Myxococcota</taxon>
        <taxon>Myxococcia</taxon>
        <taxon>Myxococcales</taxon>
        <taxon>Cystobacterineae</taxon>
        <taxon>Vulgatibacteraceae</taxon>
        <taxon>Vulgatibacter</taxon>
    </lineage>
</organism>
<dbReference type="STRING" id="1391653.AKJ08_2807"/>
<proteinExistence type="predicted"/>
<evidence type="ECO:0000313" key="3">
    <source>
        <dbReference type="Proteomes" id="UP000055590"/>
    </source>
</evidence>
<dbReference type="SUPFAM" id="SSF53474">
    <property type="entry name" value="alpha/beta-Hydrolases"/>
    <property type="match status" value="1"/>
</dbReference>
<name>A0A0K1PFX6_9BACT</name>